<evidence type="ECO:0000259" key="11">
    <source>
        <dbReference type="PROSITE" id="PS50262"/>
    </source>
</evidence>
<keyword evidence="6 8" id="KW-0675">Receptor</keyword>
<feature type="domain" description="G-protein coupled receptors family 1 profile" evidence="11">
    <location>
        <begin position="64"/>
        <end position="271"/>
    </location>
</feature>
<dbReference type="InterPro" id="IPR017452">
    <property type="entry name" value="GPCR_Rhodpsn_7TM"/>
</dbReference>
<proteinExistence type="inferred from homology"/>
<dbReference type="PROSITE" id="PS50943">
    <property type="entry name" value="HTH_CROC1"/>
    <property type="match status" value="1"/>
</dbReference>
<name>A0A8C7YAW0_9TELE</name>
<evidence type="ECO:0000259" key="12">
    <source>
        <dbReference type="PROSITE" id="PS50943"/>
    </source>
</evidence>
<keyword evidence="14" id="KW-1185">Reference proteome</keyword>
<dbReference type="PROSITE" id="PS50262">
    <property type="entry name" value="G_PROTEIN_RECEP_F1_2"/>
    <property type="match status" value="1"/>
</dbReference>
<dbReference type="InterPro" id="IPR000276">
    <property type="entry name" value="GPCR_Rhodpsn"/>
</dbReference>
<evidence type="ECO:0000256" key="9">
    <source>
        <dbReference type="SAM" id="MobiDB-lite"/>
    </source>
</evidence>
<comment type="similarity">
    <text evidence="8">Belongs to the G-protein coupled receptor 1 family.</text>
</comment>
<evidence type="ECO:0000256" key="10">
    <source>
        <dbReference type="SAM" id="Phobius"/>
    </source>
</evidence>
<feature type="transmembrane region" description="Helical" evidence="10">
    <location>
        <begin position="48"/>
        <end position="72"/>
    </location>
</feature>
<reference evidence="13" key="1">
    <citation type="submission" date="2025-08" db="UniProtKB">
        <authorList>
            <consortium name="Ensembl"/>
        </authorList>
    </citation>
    <scope>IDENTIFICATION</scope>
</reference>
<evidence type="ECO:0000256" key="2">
    <source>
        <dbReference type="ARBA" id="ARBA00022692"/>
    </source>
</evidence>
<feature type="domain" description="HTH cro/C1-type" evidence="12">
    <location>
        <begin position="1"/>
        <end position="27"/>
    </location>
</feature>
<evidence type="ECO:0000256" key="1">
    <source>
        <dbReference type="ARBA" id="ARBA00004141"/>
    </source>
</evidence>
<dbReference type="InterPro" id="IPR001387">
    <property type="entry name" value="Cro/C1-type_HTH"/>
</dbReference>
<dbReference type="AlphaFoldDB" id="A0A8C7YAW0"/>
<evidence type="ECO:0000256" key="8">
    <source>
        <dbReference type="RuleBase" id="RU000688"/>
    </source>
</evidence>
<dbReference type="PRINTS" id="PR00237">
    <property type="entry name" value="GPCRRHODOPSN"/>
</dbReference>
<dbReference type="GO" id="GO:0004930">
    <property type="term" value="F:G protein-coupled receptor activity"/>
    <property type="evidence" value="ECO:0007669"/>
    <property type="project" value="UniProtKB-KW"/>
</dbReference>
<keyword evidence="4 8" id="KW-0297">G-protein coupled receptor</keyword>
<evidence type="ECO:0000313" key="14">
    <source>
        <dbReference type="Proteomes" id="UP000694383"/>
    </source>
</evidence>
<dbReference type="Pfam" id="PF00001">
    <property type="entry name" value="7tm_1"/>
    <property type="match status" value="2"/>
</dbReference>
<dbReference type="Proteomes" id="UP000694383">
    <property type="component" value="Unplaced"/>
</dbReference>
<dbReference type="Ensembl" id="ENSOSIT00000026919.1">
    <property type="protein sequence ID" value="ENSOSIP00000025527.1"/>
    <property type="gene ID" value="ENSOSIG00000013371.1"/>
</dbReference>
<sequence length="369" mass="42287">MENGSSKITPEVLQEMLQYYNLSRQEFINTYNIQPLVYVPELPRSAKITFVIMYVLIFVLALGGNTLVIYIVVKKRAIQTATDIFICSLAVSDLLITFFCIPFTLLQNISSEWFGGVLVCKTVPFVQTTAIVTGILTMTCIAIERYQGIVFPLKMRRQYSSKRAYKVLGMLCLNMHQKKESFYPQFVFTLLFRFLLIFFQWRREEKKKRAVKMMMTIVLLFTICWAPFHTVHMLFEYNDLEKKYDGVTLNMIIAIVQAVGFFNSFNNPIVYAFMNENFKKTCVSTLSRCIRKSNQQRGATVAPRLSVQFIKPQSREAFLNPEEGNSSEQASAEKGASSSLHRERSLEVIGEKVSTVQTEIPANSSSQVK</sequence>
<dbReference type="GeneTree" id="ENSGT01150000286926"/>
<organism evidence="13 14">
    <name type="scientific">Oryzias sinensis</name>
    <name type="common">Chinese medaka</name>
    <dbReference type="NCBI Taxonomy" id="183150"/>
    <lineage>
        <taxon>Eukaryota</taxon>
        <taxon>Metazoa</taxon>
        <taxon>Chordata</taxon>
        <taxon>Craniata</taxon>
        <taxon>Vertebrata</taxon>
        <taxon>Euteleostomi</taxon>
        <taxon>Actinopterygii</taxon>
        <taxon>Neopterygii</taxon>
        <taxon>Teleostei</taxon>
        <taxon>Neoteleostei</taxon>
        <taxon>Acanthomorphata</taxon>
        <taxon>Ovalentaria</taxon>
        <taxon>Atherinomorphae</taxon>
        <taxon>Beloniformes</taxon>
        <taxon>Adrianichthyidae</taxon>
        <taxon>Oryziinae</taxon>
        <taxon>Oryzias</taxon>
    </lineage>
</organism>
<dbReference type="SUPFAM" id="SSF81321">
    <property type="entry name" value="Family A G protein-coupled receptor-like"/>
    <property type="match status" value="1"/>
</dbReference>
<accession>A0A8C7YAW0</accession>
<evidence type="ECO:0000313" key="13">
    <source>
        <dbReference type="Ensembl" id="ENSOSIP00000025527.1"/>
    </source>
</evidence>
<feature type="region of interest" description="Disordered" evidence="9">
    <location>
        <begin position="318"/>
        <end position="344"/>
    </location>
</feature>
<evidence type="ECO:0000256" key="6">
    <source>
        <dbReference type="ARBA" id="ARBA00023170"/>
    </source>
</evidence>
<feature type="transmembrane region" description="Helical" evidence="10">
    <location>
        <begin position="247"/>
        <end position="265"/>
    </location>
</feature>
<reference evidence="13" key="2">
    <citation type="submission" date="2025-09" db="UniProtKB">
        <authorList>
            <consortium name="Ensembl"/>
        </authorList>
    </citation>
    <scope>IDENTIFICATION</scope>
</reference>
<dbReference type="GO" id="GO:0005886">
    <property type="term" value="C:plasma membrane"/>
    <property type="evidence" value="ECO:0007669"/>
    <property type="project" value="TreeGrafter"/>
</dbReference>
<feature type="transmembrane region" description="Helical" evidence="10">
    <location>
        <begin position="84"/>
        <end position="105"/>
    </location>
</feature>
<keyword evidence="2 8" id="KW-0812">Transmembrane</keyword>
<evidence type="ECO:0000256" key="5">
    <source>
        <dbReference type="ARBA" id="ARBA00023136"/>
    </source>
</evidence>
<keyword evidence="3 10" id="KW-1133">Transmembrane helix</keyword>
<evidence type="ECO:0000256" key="7">
    <source>
        <dbReference type="ARBA" id="ARBA00023224"/>
    </source>
</evidence>
<comment type="subcellular location">
    <subcellularLocation>
        <location evidence="1">Membrane</location>
        <topology evidence="1">Multi-pass membrane protein</topology>
    </subcellularLocation>
</comment>
<keyword evidence="5 10" id="KW-0472">Membrane</keyword>
<feature type="transmembrane region" description="Helical" evidence="10">
    <location>
        <begin position="213"/>
        <end position="235"/>
    </location>
</feature>
<keyword evidence="7 8" id="KW-0807">Transducer</keyword>
<evidence type="ECO:0000256" key="4">
    <source>
        <dbReference type="ARBA" id="ARBA00023040"/>
    </source>
</evidence>
<dbReference type="PANTHER" id="PTHR45695:SF20">
    <property type="entry name" value="PYROGLUTAMYLATED RFAMIDE PEPTIDE RECEPTOR"/>
    <property type="match status" value="1"/>
</dbReference>
<evidence type="ECO:0000256" key="3">
    <source>
        <dbReference type="ARBA" id="ARBA00022989"/>
    </source>
</evidence>
<dbReference type="PROSITE" id="PS00237">
    <property type="entry name" value="G_PROTEIN_RECEP_F1_1"/>
    <property type="match status" value="1"/>
</dbReference>
<dbReference type="Gene3D" id="1.20.1070.10">
    <property type="entry name" value="Rhodopsin 7-helix transmembrane proteins"/>
    <property type="match status" value="2"/>
</dbReference>
<feature type="transmembrane region" description="Helical" evidence="10">
    <location>
        <begin position="182"/>
        <end position="201"/>
    </location>
</feature>
<protein>
    <submittedName>
        <fullName evidence="13">Pyroglutamylated RFamide peptide receptor</fullName>
    </submittedName>
</protein>
<dbReference type="PANTHER" id="PTHR45695">
    <property type="entry name" value="LEUCOKININ RECEPTOR-RELATED"/>
    <property type="match status" value="1"/>
</dbReference>